<reference evidence="1 2" key="1">
    <citation type="submission" date="2022-11" db="EMBL/GenBank/DDBJ databases">
        <title>Study of microbial diversity in lake waters.</title>
        <authorList>
            <person name="Zhang J."/>
        </authorList>
    </citation>
    <scope>NUCLEOTIDE SEQUENCE [LARGE SCALE GENOMIC DNA]</scope>
    <source>
        <strain evidence="1 2">DT12</strain>
    </source>
</reference>
<dbReference type="RefSeq" id="WP_267150252.1">
    <property type="nucleotide sequence ID" value="NZ_JAPMLT010000001.1"/>
</dbReference>
<sequence length="76" mass="8540">MEQVCPLCNGLQEMHVPCKDCGTAMTDGGMVSDYVSDYSPYWLSTQVRAENETCTHLFWCSSCGKESYAIVQQDLF</sequence>
<accession>A0ABT3WWG2</accession>
<dbReference type="Proteomes" id="UP001208017">
    <property type="component" value="Unassembled WGS sequence"/>
</dbReference>
<name>A0ABT3WWG2_9BACL</name>
<evidence type="ECO:0000313" key="2">
    <source>
        <dbReference type="Proteomes" id="UP001208017"/>
    </source>
</evidence>
<organism evidence="1 2">
    <name type="scientific">Tumebacillus lacus</name>
    <dbReference type="NCBI Taxonomy" id="2995335"/>
    <lineage>
        <taxon>Bacteria</taxon>
        <taxon>Bacillati</taxon>
        <taxon>Bacillota</taxon>
        <taxon>Bacilli</taxon>
        <taxon>Bacillales</taxon>
        <taxon>Alicyclobacillaceae</taxon>
        <taxon>Tumebacillus</taxon>
    </lineage>
</organism>
<comment type="caution">
    <text evidence="1">The sequence shown here is derived from an EMBL/GenBank/DDBJ whole genome shotgun (WGS) entry which is preliminary data.</text>
</comment>
<keyword evidence="2" id="KW-1185">Reference proteome</keyword>
<proteinExistence type="predicted"/>
<dbReference type="EMBL" id="JAPMLT010000001">
    <property type="protein sequence ID" value="MCX7569023.1"/>
    <property type="molecule type" value="Genomic_DNA"/>
</dbReference>
<gene>
    <name evidence="1" type="ORF">OS242_03475</name>
</gene>
<protein>
    <submittedName>
        <fullName evidence="1">Uncharacterized protein</fullName>
    </submittedName>
</protein>
<evidence type="ECO:0000313" key="1">
    <source>
        <dbReference type="EMBL" id="MCX7569023.1"/>
    </source>
</evidence>